<feature type="region of interest" description="Disordered" evidence="1">
    <location>
        <begin position="1"/>
        <end position="40"/>
    </location>
</feature>
<reference evidence="2 3" key="1">
    <citation type="submission" date="2015-04" db="EMBL/GenBank/DDBJ databases">
        <title>Complete genome sequence of Schizopora paradoxa KUC8140, a cosmopolitan wood degrader in East Asia.</title>
        <authorList>
            <consortium name="DOE Joint Genome Institute"/>
            <person name="Min B."/>
            <person name="Park H."/>
            <person name="Jang Y."/>
            <person name="Kim J.-J."/>
            <person name="Kim K.H."/>
            <person name="Pangilinan J."/>
            <person name="Lipzen A."/>
            <person name="Riley R."/>
            <person name="Grigoriev I.V."/>
            <person name="Spatafora J.W."/>
            <person name="Choi I.-G."/>
        </authorList>
    </citation>
    <scope>NUCLEOTIDE SEQUENCE [LARGE SCALE GENOMIC DNA]</scope>
    <source>
        <strain evidence="2 3">KUC8140</strain>
    </source>
</reference>
<keyword evidence="3" id="KW-1185">Reference proteome</keyword>
<feature type="region of interest" description="Disordered" evidence="1">
    <location>
        <begin position="67"/>
        <end position="88"/>
    </location>
</feature>
<evidence type="ECO:0000313" key="2">
    <source>
        <dbReference type="EMBL" id="KLO12607.1"/>
    </source>
</evidence>
<feature type="compositionally biased region" description="Basic and acidic residues" evidence="1">
    <location>
        <begin position="22"/>
        <end position="35"/>
    </location>
</feature>
<dbReference type="OrthoDB" id="26525at2759"/>
<dbReference type="EMBL" id="KQ085974">
    <property type="protein sequence ID" value="KLO12607.1"/>
    <property type="molecule type" value="Genomic_DNA"/>
</dbReference>
<dbReference type="AlphaFoldDB" id="A0A0H2RLY4"/>
<sequence>MAPLRDFDHLDDAQRVQSPRPETPEPDSRQGRRNAETGVQLLDVEGRISDKFERCLAHIFAKYCNPRPAAPSRRSSSLPRQRTQSEATTLLVPPPDAYLTQVGLDRWAKDTNGTAFSEETKDEMKGFLDVTEAGNLTFKGFLQIYQVQTENDEEETWRDLSSHGFDRTLTLVTSRREDLDIEEPIDKTQVQPSTLVEGASA</sequence>
<evidence type="ECO:0000313" key="3">
    <source>
        <dbReference type="Proteomes" id="UP000053477"/>
    </source>
</evidence>
<evidence type="ECO:0008006" key="4">
    <source>
        <dbReference type="Google" id="ProtNLM"/>
    </source>
</evidence>
<dbReference type="InParanoid" id="A0A0H2RLY4"/>
<gene>
    <name evidence="2" type="ORF">SCHPADRAFT_929112</name>
</gene>
<name>A0A0H2RLY4_9AGAM</name>
<protein>
    <recommendedName>
        <fullName evidence="4">EF-hand domain-containing protein</fullName>
    </recommendedName>
</protein>
<proteinExistence type="predicted"/>
<dbReference type="Proteomes" id="UP000053477">
    <property type="component" value="Unassembled WGS sequence"/>
</dbReference>
<feature type="compositionally biased region" description="Basic and acidic residues" evidence="1">
    <location>
        <begin position="1"/>
        <end position="14"/>
    </location>
</feature>
<evidence type="ECO:0000256" key="1">
    <source>
        <dbReference type="SAM" id="MobiDB-lite"/>
    </source>
</evidence>
<feature type="compositionally biased region" description="Low complexity" evidence="1">
    <location>
        <begin position="67"/>
        <end position="80"/>
    </location>
</feature>
<feature type="region of interest" description="Disordered" evidence="1">
    <location>
        <begin position="182"/>
        <end position="201"/>
    </location>
</feature>
<organism evidence="2 3">
    <name type="scientific">Schizopora paradoxa</name>
    <dbReference type="NCBI Taxonomy" id="27342"/>
    <lineage>
        <taxon>Eukaryota</taxon>
        <taxon>Fungi</taxon>
        <taxon>Dikarya</taxon>
        <taxon>Basidiomycota</taxon>
        <taxon>Agaricomycotina</taxon>
        <taxon>Agaricomycetes</taxon>
        <taxon>Hymenochaetales</taxon>
        <taxon>Schizoporaceae</taxon>
        <taxon>Schizopora</taxon>
    </lineage>
</organism>
<dbReference type="Gene3D" id="1.10.238.10">
    <property type="entry name" value="EF-hand"/>
    <property type="match status" value="1"/>
</dbReference>
<accession>A0A0H2RLY4</accession>